<reference evidence="1 2" key="1">
    <citation type="submission" date="2019-05" db="EMBL/GenBank/DDBJ databases">
        <title>Another draft genome of Portunus trituberculatus and its Hox gene families provides insights of decapod evolution.</title>
        <authorList>
            <person name="Jeong J.-H."/>
            <person name="Song I."/>
            <person name="Kim S."/>
            <person name="Choi T."/>
            <person name="Kim D."/>
            <person name="Ryu S."/>
            <person name="Kim W."/>
        </authorList>
    </citation>
    <scope>NUCLEOTIDE SEQUENCE [LARGE SCALE GENOMIC DNA]</scope>
    <source>
        <tissue evidence="1">Muscle</tissue>
    </source>
</reference>
<comment type="caution">
    <text evidence="1">The sequence shown here is derived from an EMBL/GenBank/DDBJ whole genome shotgun (WGS) entry which is preliminary data.</text>
</comment>
<gene>
    <name evidence="1" type="ORF">E2C01_089428</name>
</gene>
<dbReference type="Proteomes" id="UP000324222">
    <property type="component" value="Unassembled WGS sequence"/>
</dbReference>
<dbReference type="EMBL" id="VSRR010097868">
    <property type="protein sequence ID" value="MPC94266.1"/>
    <property type="molecule type" value="Genomic_DNA"/>
</dbReference>
<sequence length="14" mass="1720">MRPRSRKQLASSRF</sequence>
<protein>
    <submittedName>
        <fullName evidence="1">Uncharacterized protein</fullName>
    </submittedName>
</protein>
<accession>A0A5B7JJ04</accession>
<proteinExistence type="predicted"/>
<name>A0A5B7JJ04_PORTR</name>
<evidence type="ECO:0000313" key="1">
    <source>
        <dbReference type="EMBL" id="MPC94266.1"/>
    </source>
</evidence>
<organism evidence="1 2">
    <name type="scientific">Portunus trituberculatus</name>
    <name type="common">Swimming crab</name>
    <name type="synonym">Neptunus trituberculatus</name>
    <dbReference type="NCBI Taxonomy" id="210409"/>
    <lineage>
        <taxon>Eukaryota</taxon>
        <taxon>Metazoa</taxon>
        <taxon>Ecdysozoa</taxon>
        <taxon>Arthropoda</taxon>
        <taxon>Crustacea</taxon>
        <taxon>Multicrustacea</taxon>
        <taxon>Malacostraca</taxon>
        <taxon>Eumalacostraca</taxon>
        <taxon>Eucarida</taxon>
        <taxon>Decapoda</taxon>
        <taxon>Pleocyemata</taxon>
        <taxon>Brachyura</taxon>
        <taxon>Eubrachyura</taxon>
        <taxon>Portunoidea</taxon>
        <taxon>Portunidae</taxon>
        <taxon>Portuninae</taxon>
        <taxon>Portunus</taxon>
    </lineage>
</organism>
<evidence type="ECO:0000313" key="2">
    <source>
        <dbReference type="Proteomes" id="UP000324222"/>
    </source>
</evidence>
<keyword evidence="2" id="KW-1185">Reference proteome</keyword>